<evidence type="ECO:0000313" key="2">
    <source>
        <dbReference type="WBParaSite" id="JU765_v2.g5423.t1"/>
    </source>
</evidence>
<dbReference type="WBParaSite" id="JU765_v2.g5423.t1">
    <property type="protein sequence ID" value="JU765_v2.g5423.t1"/>
    <property type="gene ID" value="JU765_v2.g5423"/>
</dbReference>
<organism evidence="1 2">
    <name type="scientific">Panagrolaimus sp. JU765</name>
    <dbReference type="NCBI Taxonomy" id="591449"/>
    <lineage>
        <taxon>Eukaryota</taxon>
        <taxon>Metazoa</taxon>
        <taxon>Ecdysozoa</taxon>
        <taxon>Nematoda</taxon>
        <taxon>Chromadorea</taxon>
        <taxon>Rhabditida</taxon>
        <taxon>Tylenchina</taxon>
        <taxon>Panagrolaimomorpha</taxon>
        <taxon>Panagrolaimoidea</taxon>
        <taxon>Panagrolaimidae</taxon>
        <taxon>Panagrolaimus</taxon>
    </lineage>
</organism>
<dbReference type="Proteomes" id="UP000887576">
    <property type="component" value="Unplaced"/>
</dbReference>
<name>A0AC34RBD6_9BILA</name>
<proteinExistence type="predicted"/>
<evidence type="ECO:0000313" key="1">
    <source>
        <dbReference type="Proteomes" id="UP000887576"/>
    </source>
</evidence>
<reference evidence="2" key="1">
    <citation type="submission" date="2022-11" db="UniProtKB">
        <authorList>
            <consortium name="WormBaseParasite"/>
        </authorList>
    </citation>
    <scope>IDENTIFICATION</scope>
</reference>
<accession>A0AC34RBD6</accession>
<protein>
    <submittedName>
        <fullName evidence="2">Uncharacterized protein</fullName>
    </submittedName>
</protein>
<sequence length="176" mass="19401">MSSIETSRVPKKEESENVIVIETRPDSIVGDDESTIDFFVEGEFPEFVPKLGILGAPMCRLTTSVITLIGMMIGLVMGTTGACIVVFFTQEPTIIPLGVTLLSIGGILVFIGLIMWMSEFMFDDCLGRAYHKIRKAPYKNAIKRREKLASRATTRTGSRLSQASLRTASTTVSQRF</sequence>